<dbReference type="STRING" id="133385.A0A2T9YD64"/>
<feature type="domain" description="Velvet" evidence="5">
    <location>
        <begin position="1"/>
        <end position="194"/>
    </location>
</feature>
<proteinExistence type="predicted"/>
<dbReference type="PANTHER" id="PTHR33572">
    <property type="entry name" value="SPORE DEVELOPMENT REGULATOR VOSA"/>
    <property type="match status" value="1"/>
</dbReference>
<dbReference type="OrthoDB" id="5599552at2759"/>
<protein>
    <recommendedName>
        <fullName evidence="5">Velvet domain-containing protein</fullName>
    </recommendedName>
</protein>
<comment type="subcellular location">
    <subcellularLocation>
        <location evidence="1">Nucleus</location>
    </subcellularLocation>
</comment>
<evidence type="ECO:0000256" key="2">
    <source>
        <dbReference type="ARBA" id="ARBA00023015"/>
    </source>
</evidence>
<keyword evidence="2" id="KW-0805">Transcription regulation</keyword>
<evidence type="ECO:0000256" key="4">
    <source>
        <dbReference type="ARBA" id="ARBA00023242"/>
    </source>
</evidence>
<dbReference type="Gene3D" id="2.60.40.3960">
    <property type="entry name" value="Velvet domain"/>
    <property type="match status" value="1"/>
</dbReference>
<evidence type="ECO:0000259" key="5">
    <source>
        <dbReference type="PROSITE" id="PS51821"/>
    </source>
</evidence>
<dbReference type="GO" id="GO:0005634">
    <property type="term" value="C:nucleus"/>
    <property type="evidence" value="ECO:0007669"/>
    <property type="project" value="UniProtKB-SubCell"/>
</dbReference>
<sequence length="201" mass="22384">MNNIEGLAIVQQPIRCCVAEPGEKQRRPIDPPPILKIITKVPDDANYIEFINSNAVIVHVNLISIDTEENIDYITNPEVLGSSSAFNSFWKDHGRILTGGLTSSAHLVKGISNEKECYFVFPDLYIASEGTFRLKFSLIIIPSNSEQHSSSFHIQHQVCSESFVVYSPNNFPGVDESTELSKSLALQGVGIPIRNKSRLRR</sequence>
<dbReference type="InterPro" id="IPR021740">
    <property type="entry name" value="Velvet"/>
</dbReference>
<keyword evidence="3" id="KW-0804">Transcription</keyword>
<dbReference type="InterPro" id="IPR038491">
    <property type="entry name" value="Velvet_dom_sf"/>
</dbReference>
<name>A0A2T9YD64_9FUNG</name>
<evidence type="ECO:0000256" key="1">
    <source>
        <dbReference type="ARBA" id="ARBA00004123"/>
    </source>
</evidence>
<dbReference type="Proteomes" id="UP000245383">
    <property type="component" value="Unassembled WGS sequence"/>
</dbReference>
<dbReference type="PROSITE" id="PS51821">
    <property type="entry name" value="VELVET"/>
    <property type="match status" value="1"/>
</dbReference>
<dbReference type="Pfam" id="PF11754">
    <property type="entry name" value="Velvet"/>
    <property type="match status" value="2"/>
</dbReference>
<keyword evidence="4" id="KW-0539">Nucleus</keyword>
<dbReference type="InterPro" id="IPR037525">
    <property type="entry name" value="Velvet_dom"/>
</dbReference>
<comment type="caution">
    <text evidence="6">The sequence shown here is derived from an EMBL/GenBank/DDBJ whole genome shotgun (WGS) entry which is preliminary data.</text>
</comment>
<gene>
    <name evidence="6" type="ORF">BB561_004966</name>
</gene>
<evidence type="ECO:0000313" key="6">
    <source>
        <dbReference type="EMBL" id="PVU90245.1"/>
    </source>
</evidence>
<accession>A0A2T9YD64</accession>
<dbReference type="EMBL" id="MBFR01000268">
    <property type="protein sequence ID" value="PVU90245.1"/>
    <property type="molecule type" value="Genomic_DNA"/>
</dbReference>
<keyword evidence="7" id="KW-1185">Reference proteome</keyword>
<evidence type="ECO:0000256" key="3">
    <source>
        <dbReference type="ARBA" id="ARBA00023163"/>
    </source>
</evidence>
<reference evidence="6 7" key="1">
    <citation type="journal article" date="2018" name="MBio">
        <title>Comparative Genomics Reveals the Core Gene Toolbox for the Fungus-Insect Symbiosis.</title>
        <authorList>
            <person name="Wang Y."/>
            <person name="Stata M."/>
            <person name="Wang W."/>
            <person name="Stajich J.E."/>
            <person name="White M.M."/>
            <person name="Moncalvo J.M."/>
        </authorList>
    </citation>
    <scope>NUCLEOTIDE SEQUENCE [LARGE SCALE GENOMIC DNA]</scope>
    <source>
        <strain evidence="6 7">SWE-8-4</strain>
    </source>
</reference>
<organism evidence="6 7">
    <name type="scientific">Smittium simulii</name>
    <dbReference type="NCBI Taxonomy" id="133385"/>
    <lineage>
        <taxon>Eukaryota</taxon>
        <taxon>Fungi</taxon>
        <taxon>Fungi incertae sedis</taxon>
        <taxon>Zoopagomycota</taxon>
        <taxon>Kickxellomycotina</taxon>
        <taxon>Harpellomycetes</taxon>
        <taxon>Harpellales</taxon>
        <taxon>Legeriomycetaceae</taxon>
        <taxon>Smittium</taxon>
    </lineage>
</organism>
<dbReference type="AlphaFoldDB" id="A0A2T9YD64"/>
<evidence type="ECO:0000313" key="7">
    <source>
        <dbReference type="Proteomes" id="UP000245383"/>
    </source>
</evidence>